<dbReference type="PANTHER" id="PTHR13924:SF4">
    <property type="entry name" value="TRANSFORMING ACIDIC COILED-COIL-CONTAINING PROTEIN 3"/>
    <property type="match status" value="1"/>
</dbReference>
<keyword evidence="4" id="KW-0597">Phosphoprotein</keyword>
<evidence type="ECO:0000256" key="5">
    <source>
        <dbReference type="ARBA" id="ARBA00023054"/>
    </source>
</evidence>
<proteinExistence type="evidence at transcript level"/>
<feature type="region of interest" description="Disordered" evidence="8">
    <location>
        <begin position="185"/>
        <end position="245"/>
    </location>
</feature>
<dbReference type="PANTHER" id="PTHR13924">
    <property type="entry name" value="TRANSFORMING ACIDIC COILED-COIL CONTAINING PROTEIN 1/2"/>
    <property type="match status" value="1"/>
</dbReference>
<keyword evidence="3" id="KW-0963">Cytoplasm</keyword>
<dbReference type="EMBL" id="JW863695">
    <property type="protein sequence ID" value="AFO96212.1"/>
    <property type="molecule type" value="mRNA"/>
</dbReference>
<keyword evidence="6" id="KW-0206">Cytoskeleton</keyword>
<dbReference type="InterPro" id="IPR007707">
    <property type="entry name" value="TACC_C"/>
</dbReference>
<feature type="coiled-coil region" evidence="7">
    <location>
        <begin position="833"/>
        <end position="906"/>
    </location>
</feature>
<dbReference type="GO" id="GO:0007052">
    <property type="term" value="P:mitotic spindle organization"/>
    <property type="evidence" value="ECO:0007669"/>
    <property type="project" value="InterPro"/>
</dbReference>
<dbReference type="GO" id="GO:0005737">
    <property type="term" value="C:cytoplasm"/>
    <property type="evidence" value="ECO:0007669"/>
    <property type="project" value="TreeGrafter"/>
</dbReference>
<dbReference type="InterPro" id="IPR039915">
    <property type="entry name" value="TACC"/>
</dbReference>
<evidence type="ECO:0000256" key="4">
    <source>
        <dbReference type="ARBA" id="ARBA00022553"/>
    </source>
</evidence>
<comment type="subcellular location">
    <subcellularLocation>
        <location evidence="1">Cytoplasm</location>
        <location evidence="1">Cytoskeleton</location>
    </subcellularLocation>
</comment>
<sequence>MSLHFIENNILDCNGAGDEQCDPFVVMEPTGRQSILRVSQKENLPPKNAMKLSKVSFQTPVRDPVTRKVLGTHMDNNWEEIAALEDTAEIQGKMGNEAEKKGNQDFGVASEALDCFGLEQPQKPDLQSSEANQSTSTSHIGLGNEANVSSSGSYTFDFDLLDTMNPFQGTSKVFNSPSIELNETKSGFQKQSSEPGFLDDTIPVSELSDQVLPKKTEQANASDSNDDHQLDATTNVPAKTDVPETDVEGKNFEDLLENSDPFASKTNVQNSPLPPKASYEFDFDDIDSINPFKTGGSKLQNSPFSAPNPSVHMTEKVEGTSAAPEVQVKLEFEFNDNSGVQKKPPPKKLGVKAGHKSLLKKRVVAPEKSAKKPLETKKPVMLDEKIDQDNIPPPKMDYAVVQDNFDDVNFNPFGGGSKIANSPVVHSETKLLEDLENYRSIMKDNVPELPHCDALQNTGELPVSAPNQPVESTTCEVLPIMEVIAAPVSTSQDSVPSSDVNGLSTRDATDKGEQLFNSDSATTEVQIRQSAKIETEAVHMLNVDFAARDSFATLQSIGEDEEFKPADQIPTFNQPIEIDYLEQFGGSSFHTSALRKQSLYLKFDPLLRDSPVKQLHKFVEMNPSLVDSAIACSSLVHCTGTDLVDAKLTDNDNQSEERYKELDLFTMTNTSTLVPDIPASVDPVAAFISTMGPAEGAIIEVLKYSQKDMDAAIQVVRQEVIDKERDIAEWKKKHEAILEPYADMKKIVAQYSETMSQLIEDSEKKSELATSKLNKVAEEKLQALKELNSVEKSYFELFRRFEKQKEILEGYKKNEESLKKCAQDYLARIQKDEQRYQALKVHAEEKLNLANEEIAQVRNKYKAEVAALQAHLRKEQMKVTSIERSLEEKTKENVELSKICDELISKTEKIG</sequence>
<feature type="region of interest" description="Disordered" evidence="8">
    <location>
        <begin position="336"/>
        <end position="356"/>
    </location>
</feature>
<dbReference type="GO" id="GO:0007097">
    <property type="term" value="P:nuclear migration"/>
    <property type="evidence" value="ECO:0007669"/>
    <property type="project" value="TreeGrafter"/>
</dbReference>
<evidence type="ECO:0000256" key="7">
    <source>
        <dbReference type="SAM" id="Coils"/>
    </source>
</evidence>
<evidence type="ECO:0000256" key="1">
    <source>
        <dbReference type="ARBA" id="ARBA00004245"/>
    </source>
</evidence>
<dbReference type="InterPro" id="IPR057663">
    <property type="entry name" value="TACC3_Aurora-A_bind"/>
</dbReference>
<feature type="coiled-coil region" evidence="7">
    <location>
        <begin position="759"/>
        <end position="793"/>
    </location>
</feature>
<comment type="similarity">
    <text evidence="2">Belongs to the TACC family.</text>
</comment>
<feature type="domain" description="Transforming acidic coiled-coil-containing protein C-terminal" evidence="9">
    <location>
        <begin position="704"/>
        <end position="904"/>
    </location>
</feature>
<dbReference type="GO" id="GO:0005856">
    <property type="term" value="C:cytoskeleton"/>
    <property type="evidence" value="ECO:0007669"/>
    <property type="project" value="UniProtKB-SubCell"/>
</dbReference>
<dbReference type="Pfam" id="PF25777">
    <property type="entry name" value="Aurora-A_bind_TACC3"/>
    <property type="match status" value="1"/>
</dbReference>
<accession>V9KEG2</accession>
<evidence type="ECO:0000256" key="8">
    <source>
        <dbReference type="SAM" id="MobiDB-lite"/>
    </source>
</evidence>
<name>V9KEG2_CALMI</name>
<evidence type="ECO:0000259" key="9">
    <source>
        <dbReference type="Pfam" id="PF05010"/>
    </source>
</evidence>
<evidence type="ECO:0000256" key="3">
    <source>
        <dbReference type="ARBA" id="ARBA00022490"/>
    </source>
</evidence>
<feature type="compositionally biased region" description="Polar residues" evidence="8">
    <location>
        <begin position="125"/>
        <end position="139"/>
    </location>
</feature>
<feature type="non-terminal residue" evidence="10">
    <location>
        <position position="911"/>
    </location>
</feature>
<dbReference type="AlphaFoldDB" id="V9KEG2"/>
<feature type="compositionally biased region" description="Polar residues" evidence="8">
    <location>
        <begin position="185"/>
        <end position="194"/>
    </location>
</feature>
<keyword evidence="5 7" id="KW-0175">Coiled coil</keyword>
<dbReference type="GO" id="GO:0021987">
    <property type="term" value="P:cerebral cortex development"/>
    <property type="evidence" value="ECO:0007669"/>
    <property type="project" value="TreeGrafter"/>
</dbReference>
<protein>
    <submittedName>
        <fullName evidence="10">Transforming acidic coiled-coil-containing protein 3</fullName>
    </submittedName>
</protein>
<evidence type="ECO:0000256" key="2">
    <source>
        <dbReference type="ARBA" id="ARBA00009423"/>
    </source>
</evidence>
<organism evidence="10">
    <name type="scientific">Callorhinchus milii</name>
    <name type="common">Ghost shark</name>
    <dbReference type="NCBI Taxonomy" id="7868"/>
    <lineage>
        <taxon>Eukaryota</taxon>
        <taxon>Metazoa</taxon>
        <taxon>Chordata</taxon>
        <taxon>Craniata</taxon>
        <taxon>Vertebrata</taxon>
        <taxon>Chondrichthyes</taxon>
        <taxon>Holocephali</taxon>
        <taxon>Chimaeriformes</taxon>
        <taxon>Callorhinchidae</taxon>
        <taxon>Callorhinchus</taxon>
    </lineage>
</organism>
<dbReference type="Pfam" id="PF05010">
    <property type="entry name" value="TACC_C"/>
    <property type="match status" value="1"/>
</dbReference>
<dbReference type="FunFam" id="1.20.5.1700:FF:000001">
    <property type="entry name" value="Transforming acidic coiled-coil-containing protein 1 isoform 2"/>
    <property type="match status" value="1"/>
</dbReference>
<feature type="compositionally biased region" description="Basic residues" evidence="8">
    <location>
        <begin position="344"/>
        <end position="356"/>
    </location>
</feature>
<evidence type="ECO:0000313" key="10">
    <source>
        <dbReference type="EMBL" id="AFO96212.1"/>
    </source>
</evidence>
<evidence type="ECO:0000256" key="6">
    <source>
        <dbReference type="ARBA" id="ARBA00023212"/>
    </source>
</evidence>
<feature type="region of interest" description="Disordered" evidence="8">
    <location>
        <begin position="120"/>
        <end position="146"/>
    </location>
</feature>
<reference evidence="10" key="1">
    <citation type="journal article" date="2014" name="Nature">
        <title>Elephant shark genome provides unique insights into gnathostome evolution.</title>
        <authorList>
            <consortium name="International Elephant Shark Genome Sequencing Consortium"/>
            <person name="Venkatesh B."/>
            <person name="Lee A.P."/>
            <person name="Ravi V."/>
            <person name="Maurya A.K."/>
            <person name="Lian M.M."/>
            <person name="Swann J.B."/>
            <person name="Ohta Y."/>
            <person name="Flajnik M.F."/>
            <person name="Sutoh Y."/>
            <person name="Kasahara M."/>
            <person name="Hoon S."/>
            <person name="Gangu V."/>
            <person name="Roy S.W."/>
            <person name="Irimia M."/>
            <person name="Korzh V."/>
            <person name="Kondrychyn I."/>
            <person name="Lim Z.W."/>
            <person name="Tay B.H."/>
            <person name="Tohari S."/>
            <person name="Kong K.W."/>
            <person name="Ho S."/>
            <person name="Lorente-Galdos B."/>
            <person name="Quilez J."/>
            <person name="Marques-Bonet T."/>
            <person name="Raney B.J."/>
            <person name="Ingham P.W."/>
            <person name="Tay A."/>
            <person name="Hillier L.W."/>
            <person name="Minx P."/>
            <person name="Boehm T."/>
            <person name="Wilson R.K."/>
            <person name="Brenner S."/>
            <person name="Warren W.C."/>
        </authorList>
    </citation>
    <scope>NUCLEOTIDE SEQUENCE</scope>
    <source>
        <tissue evidence="10">Ovary</tissue>
    </source>
</reference>
<dbReference type="Gene3D" id="1.20.5.1700">
    <property type="match status" value="1"/>
</dbReference>